<reference evidence="2" key="1">
    <citation type="submission" date="2017-06" db="EMBL/GenBank/DDBJ databases">
        <authorList>
            <person name="Varghese N."/>
            <person name="Submissions S."/>
        </authorList>
    </citation>
    <scope>NUCLEOTIDE SEQUENCE [LARGE SCALE GENOMIC DNA]</scope>
    <source>
        <strain evidence="2">DSM 15668</strain>
    </source>
</reference>
<dbReference type="RefSeq" id="WP_089322229.1">
    <property type="nucleotide sequence ID" value="NZ_FZOB01000001.1"/>
</dbReference>
<evidence type="ECO:0008006" key="3">
    <source>
        <dbReference type="Google" id="ProtNLM"/>
    </source>
</evidence>
<proteinExistence type="predicted"/>
<organism evidence="1 2">
    <name type="scientific">Desulfurobacterium atlanticum</name>
    <dbReference type="NCBI Taxonomy" id="240169"/>
    <lineage>
        <taxon>Bacteria</taxon>
        <taxon>Pseudomonadati</taxon>
        <taxon>Aquificota</taxon>
        <taxon>Aquificia</taxon>
        <taxon>Desulfurobacteriales</taxon>
        <taxon>Desulfurobacteriaceae</taxon>
        <taxon>Desulfurobacterium</taxon>
    </lineage>
</organism>
<dbReference type="PANTHER" id="PTHR36441:SF1">
    <property type="entry name" value="DUF503 DOMAIN-CONTAINING PROTEIN"/>
    <property type="match status" value="1"/>
</dbReference>
<protein>
    <recommendedName>
        <fullName evidence="3">DUF503 domain-containing protein</fullName>
    </recommendedName>
</protein>
<sequence length="95" mass="10919">MSVSIGYLEIKLYIPYSHSLKEKRMVVKRLKERLKNKFNVAVSEIAEHDMWQTGVLGIVTIATDSRKADETLEKVVGFIERISPGIIESYHKELL</sequence>
<dbReference type="AlphaFoldDB" id="A0A238XR27"/>
<evidence type="ECO:0000313" key="2">
    <source>
        <dbReference type="Proteomes" id="UP000198405"/>
    </source>
</evidence>
<dbReference type="InterPro" id="IPR036746">
    <property type="entry name" value="TT1725-like_sf"/>
</dbReference>
<keyword evidence="2" id="KW-1185">Reference proteome</keyword>
<dbReference type="OrthoDB" id="9809023at2"/>
<dbReference type="Proteomes" id="UP000198405">
    <property type="component" value="Unassembled WGS sequence"/>
</dbReference>
<gene>
    <name evidence="1" type="ORF">SAMN06265340_101198</name>
</gene>
<dbReference type="SUPFAM" id="SSF103007">
    <property type="entry name" value="Hypothetical protein TT1725"/>
    <property type="match status" value="1"/>
</dbReference>
<dbReference type="Pfam" id="PF04456">
    <property type="entry name" value="DUF503"/>
    <property type="match status" value="1"/>
</dbReference>
<accession>A0A238XR27</accession>
<evidence type="ECO:0000313" key="1">
    <source>
        <dbReference type="EMBL" id="SNR61435.1"/>
    </source>
</evidence>
<dbReference type="EMBL" id="FZOB01000001">
    <property type="protein sequence ID" value="SNR61435.1"/>
    <property type="molecule type" value="Genomic_DNA"/>
</dbReference>
<dbReference type="Gene3D" id="3.30.70.1120">
    <property type="entry name" value="TT1725-like"/>
    <property type="match status" value="1"/>
</dbReference>
<dbReference type="InterPro" id="IPR007546">
    <property type="entry name" value="DUF503"/>
</dbReference>
<name>A0A238XR27_9BACT</name>
<dbReference type="PANTHER" id="PTHR36441">
    <property type="entry name" value="HYPOTHETICAL CYTOSOLIC PROTEIN"/>
    <property type="match status" value="1"/>
</dbReference>